<gene>
    <name evidence="1" type="ORF">LCGC14_3169840</name>
</gene>
<evidence type="ECO:0000313" key="1">
    <source>
        <dbReference type="EMBL" id="KKK42644.1"/>
    </source>
</evidence>
<proteinExistence type="predicted"/>
<dbReference type="EMBL" id="LAZR01070315">
    <property type="protein sequence ID" value="KKK42644.1"/>
    <property type="molecule type" value="Genomic_DNA"/>
</dbReference>
<organism evidence="1">
    <name type="scientific">marine sediment metagenome</name>
    <dbReference type="NCBI Taxonomy" id="412755"/>
    <lineage>
        <taxon>unclassified sequences</taxon>
        <taxon>metagenomes</taxon>
        <taxon>ecological metagenomes</taxon>
    </lineage>
</organism>
<reference evidence="1" key="1">
    <citation type="journal article" date="2015" name="Nature">
        <title>Complex archaea that bridge the gap between prokaryotes and eukaryotes.</title>
        <authorList>
            <person name="Spang A."/>
            <person name="Saw J.H."/>
            <person name="Jorgensen S.L."/>
            <person name="Zaremba-Niedzwiedzka K."/>
            <person name="Martijn J."/>
            <person name="Lind A.E."/>
            <person name="van Eijk R."/>
            <person name="Schleper C."/>
            <person name="Guy L."/>
            <person name="Ettema T.J."/>
        </authorList>
    </citation>
    <scope>NUCLEOTIDE SEQUENCE</scope>
</reference>
<dbReference type="AlphaFoldDB" id="A0A0F8XKK4"/>
<accession>A0A0F8XKK4</accession>
<protein>
    <submittedName>
        <fullName evidence="1">Uncharacterized protein</fullName>
    </submittedName>
</protein>
<feature type="non-terminal residue" evidence="1">
    <location>
        <position position="1"/>
    </location>
</feature>
<name>A0A0F8XKK4_9ZZZZ</name>
<comment type="caution">
    <text evidence="1">The sequence shown here is derived from an EMBL/GenBank/DDBJ whole genome shotgun (WGS) entry which is preliminary data.</text>
</comment>
<sequence length="41" mass="4644">PFSYAAGDWLFALQRSTNPVDFIARINSIPLMRGPGLFEKF</sequence>